<evidence type="ECO:0000313" key="3">
    <source>
        <dbReference type="Proteomes" id="UP000246005"/>
    </source>
</evidence>
<comment type="caution">
    <text evidence="2">The sequence shown here is derived from an EMBL/GenBank/DDBJ whole genome shotgun (WGS) entry which is preliminary data.</text>
</comment>
<evidence type="ECO:0000256" key="1">
    <source>
        <dbReference type="SAM" id="Phobius"/>
    </source>
</evidence>
<protein>
    <submittedName>
        <fullName evidence="2">ABC-2 family transporter</fullName>
    </submittedName>
</protein>
<proteinExistence type="predicted"/>
<accession>A0A316ID78</accession>
<feature type="transmembrane region" description="Helical" evidence="1">
    <location>
        <begin position="159"/>
        <end position="180"/>
    </location>
</feature>
<feature type="transmembrane region" description="Helical" evidence="1">
    <location>
        <begin position="295"/>
        <end position="318"/>
    </location>
</feature>
<dbReference type="Pfam" id="PF12679">
    <property type="entry name" value="ABC2_membrane_2"/>
    <property type="match status" value="1"/>
</dbReference>
<name>A0A316ID78_9PSEU</name>
<gene>
    <name evidence="2" type="ORF">C8D88_101945</name>
</gene>
<reference evidence="2 3" key="1">
    <citation type="submission" date="2018-05" db="EMBL/GenBank/DDBJ databases">
        <title>Genomic Encyclopedia of Type Strains, Phase IV (KMG-IV): sequencing the most valuable type-strain genomes for metagenomic binning, comparative biology and taxonomic classification.</title>
        <authorList>
            <person name="Goeker M."/>
        </authorList>
    </citation>
    <scope>NUCLEOTIDE SEQUENCE [LARGE SCALE GENOMIC DNA]</scope>
    <source>
        <strain evidence="2 3">DSM 45480</strain>
    </source>
</reference>
<keyword evidence="1" id="KW-0472">Membrane</keyword>
<feature type="transmembrane region" description="Helical" evidence="1">
    <location>
        <begin position="187"/>
        <end position="205"/>
    </location>
</feature>
<dbReference type="EMBL" id="QGHB01000001">
    <property type="protein sequence ID" value="PWK90919.1"/>
    <property type="molecule type" value="Genomic_DNA"/>
</dbReference>
<sequence length="325" mass="35352">MTWLTWRQHRAEMLTLGLLVATIGAFLLAVGLQMHSLFPGGAGQCVGVDVSETCSTAIRRLNEEHGYASKMLNLFSLVPFLIGAFFGAPLVARELEAGTWQFAWTQSVPRMRWLAVKLGALGLATVVLAGVFSAVITWYRQPMDVLDGRFGADAFDLEGLAPAGYALFAFAAATAAGALLRRSLPAIAIALGAFLAVRVVVAGWLRPSFQEPQRLVELVGADDSVDPGNPRMSTGNPLDWTIATGYVDSSGRPLSFYDSVAMYSAAQKEGVKFGAYLHERGVQQWVEYQPAERFWTFQLVEAAIFGGLAAALLALVVWRFKRRVF</sequence>
<keyword evidence="1" id="KW-0812">Transmembrane</keyword>
<dbReference type="AlphaFoldDB" id="A0A316ID78"/>
<evidence type="ECO:0000313" key="2">
    <source>
        <dbReference type="EMBL" id="PWK90919.1"/>
    </source>
</evidence>
<feature type="transmembrane region" description="Helical" evidence="1">
    <location>
        <begin position="113"/>
        <end position="139"/>
    </location>
</feature>
<dbReference type="RefSeq" id="WP_109630767.1">
    <property type="nucleotide sequence ID" value="NZ_QGHB01000001.1"/>
</dbReference>
<dbReference type="GO" id="GO:0140359">
    <property type="term" value="F:ABC-type transporter activity"/>
    <property type="evidence" value="ECO:0007669"/>
    <property type="project" value="InterPro"/>
</dbReference>
<keyword evidence="1" id="KW-1133">Transmembrane helix</keyword>
<dbReference type="Proteomes" id="UP000246005">
    <property type="component" value="Unassembled WGS sequence"/>
</dbReference>
<organism evidence="2 3">
    <name type="scientific">Lentzea atacamensis</name>
    <dbReference type="NCBI Taxonomy" id="531938"/>
    <lineage>
        <taxon>Bacteria</taxon>
        <taxon>Bacillati</taxon>
        <taxon>Actinomycetota</taxon>
        <taxon>Actinomycetes</taxon>
        <taxon>Pseudonocardiales</taxon>
        <taxon>Pseudonocardiaceae</taxon>
        <taxon>Lentzea</taxon>
    </lineage>
</organism>
<feature type="transmembrane region" description="Helical" evidence="1">
    <location>
        <begin position="71"/>
        <end position="92"/>
    </location>
</feature>
<dbReference type="GO" id="GO:0005886">
    <property type="term" value="C:plasma membrane"/>
    <property type="evidence" value="ECO:0007669"/>
    <property type="project" value="UniProtKB-SubCell"/>
</dbReference>